<comment type="caution">
    <text evidence="1">The sequence shown here is derived from an EMBL/GenBank/DDBJ whole genome shotgun (WGS) entry which is preliminary data.</text>
</comment>
<gene>
    <name evidence="1" type="ORF">JF922_00065</name>
</gene>
<dbReference type="RefSeq" id="WP_338198308.1">
    <property type="nucleotide sequence ID" value="NZ_JAEKNR010000003.1"/>
</dbReference>
<dbReference type="Proteomes" id="UP000612893">
    <property type="component" value="Unassembled WGS sequence"/>
</dbReference>
<protein>
    <submittedName>
        <fullName evidence="1">MoaD/ThiS family protein</fullName>
    </submittedName>
</protein>
<dbReference type="Gene3D" id="3.10.20.30">
    <property type="match status" value="1"/>
</dbReference>
<dbReference type="SUPFAM" id="SSF54285">
    <property type="entry name" value="MoaD/ThiS"/>
    <property type="match status" value="1"/>
</dbReference>
<keyword evidence="2" id="KW-1185">Reference proteome</keyword>
<evidence type="ECO:0000313" key="1">
    <source>
        <dbReference type="EMBL" id="MBJ7596473.1"/>
    </source>
</evidence>
<accession>A0A934K493</accession>
<dbReference type="InterPro" id="IPR012675">
    <property type="entry name" value="Beta-grasp_dom_sf"/>
</dbReference>
<sequence>MMIRVNGALLRFTDYRRVIDVDAPTVEAALVKLTVEYQPLRKVLFDREGRVRATHKVFLNGEQLDSDQLASRAGDADSVDLLLAISGG</sequence>
<name>A0A934K493_9BACT</name>
<dbReference type="AlphaFoldDB" id="A0A934K493"/>
<dbReference type="CDD" id="cd17040">
    <property type="entry name" value="Ubl_MoaD_like"/>
    <property type="match status" value="1"/>
</dbReference>
<dbReference type="InterPro" id="IPR016155">
    <property type="entry name" value="Mopterin_synth/thiamin_S_b"/>
</dbReference>
<reference evidence="1" key="1">
    <citation type="submission" date="2020-10" db="EMBL/GenBank/DDBJ databases">
        <title>Ca. Dormibacterota MAGs.</title>
        <authorList>
            <person name="Montgomery K."/>
        </authorList>
    </citation>
    <scope>NUCLEOTIDE SEQUENCE [LARGE SCALE GENOMIC DNA]</scope>
    <source>
        <strain evidence="1">SC8812_S17_10</strain>
    </source>
</reference>
<dbReference type="EMBL" id="JAEKNR010000003">
    <property type="protein sequence ID" value="MBJ7596473.1"/>
    <property type="molecule type" value="Genomic_DNA"/>
</dbReference>
<evidence type="ECO:0000313" key="2">
    <source>
        <dbReference type="Proteomes" id="UP000612893"/>
    </source>
</evidence>
<proteinExistence type="predicted"/>
<organism evidence="1 2">
    <name type="scientific">Candidatus Nephthysia bennettiae</name>
    <dbReference type="NCBI Taxonomy" id="3127016"/>
    <lineage>
        <taxon>Bacteria</taxon>
        <taxon>Bacillati</taxon>
        <taxon>Candidatus Dormiibacterota</taxon>
        <taxon>Candidatus Dormibacteria</taxon>
        <taxon>Candidatus Dormibacterales</taxon>
        <taxon>Candidatus Dormibacteraceae</taxon>
        <taxon>Candidatus Nephthysia</taxon>
    </lineage>
</organism>